<dbReference type="EMBL" id="DSMG01000083">
    <property type="protein sequence ID" value="HDX31404.1"/>
    <property type="molecule type" value="Genomic_DNA"/>
</dbReference>
<dbReference type="InterPro" id="IPR036388">
    <property type="entry name" value="WH-like_DNA-bd_sf"/>
</dbReference>
<reference evidence="3" key="1">
    <citation type="journal article" date="2020" name="mSystems">
        <title>Genome- and Community-Level Interaction Insights into Carbon Utilization and Element Cycling Functions of Hydrothermarchaeota in Hydrothermal Sediment.</title>
        <authorList>
            <person name="Zhou Z."/>
            <person name="Liu Y."/>
            <person name="Xu W."/>
            <person name="Pan J."/>
            <person name="Luo Z.H."/>
            <person name="Li M."/>
        </authorList>
    </citation>
    <scope>NUCLEOTIDE SEQUENCE [LARGE SCALE GENOMIC DNA]</scope>
    <source>
        <strain evidence="3">SpSt-289</strain>
    </source>
</reference>
<feature type="domain" description="Nudix hydrolase" evidence="2">
    <location>
        <begin position="17"/>
        <end position="155"/>
    </location>
</feature>
<keyword evidence="1 3" id="KW-0378">Hydrolase</keyword>
<dbReference type="InterPro" id="IPR020084">
    <property type="entry name" value="NUDIX_hydrolase_CS"/>
</dbReference>
<evidence type="ECO:0000313" key="3">
    <source>
        <dbReference type="EMBL" id="HDX31404.1"/>
    </source>
</evidence>
<dbReference type="InterPro" id="IPR015797">
    <property type="entry name" value="NUDIX_hydrolase-like_dom_sf"/>
</dbReference>
<dbReference type="Gene3D" id="3.90.79.10">
    <property type="entry name" value="Nucleoside Triphosphate Pyrophosphohydrolase"/>
    <property type="match status" value="1"/>
</dbReference>
<dbReference type="CDD" id="cd18873">
    <property type="entry name" value="NUDIX_NadM_like"/>
    <property type="match status" value="1"/>
</dbReference>
<dbReference type="InterPro" id="IPR036390">
    <property type="entry name" value="WH_DNA-bd_sf"/>
</dbReference>
<evidence type="ECO:0000259" key="2">
    <source>
        <dbReference type="PROSITE" id="PS51462"/>
    </source>
</evidence>
<dbReference type="InterPro" id="IPR054105">
    <property type="entry name" value="WHD_NrtR"/>
</dbReference>
<protein>
    <submittedName>
        <fullName evidence="3">NUDIX hydrolase</fullName>
    </submittedName>
</protein>
<dbReference type="Pfam" id="PF00293">
    <property type="entry name" value="NUDIX"/>
    <property type="match status" value="1"/>
</dbReference>
<dbReference type="SUPFAM" id="SSF46785">
    <property type="entry name" value="Winged helix' DNA-binding domain"/>
    <property type="match status" value="1"/>
</dbReference>
<name>A0A7C1JCL2_9CHLR</name>
<dbReference type="PROSITE" id="PS51462">
    <property type="entry name" value="NUDIX"/>
    <property type="match status" value="1"/>
</dbReference>
<gene>
    <name evidence="3" type="ORF">ENQ20_07905</name>
</gene>
<evidence type="ECO:0000256" key="1">
    <source>
        <dbReference type="ARBA" id="ARBA00022801"/>
    </source>
</evidence>
<dbReference type="GO" id="GO:0016787">
    <property type="term" value="F:hydrolase activity"/>
    <property type="evidence" value="ECO:0007669"/>
    <property type="project" value="UniProtKB-KW"/>
</dbReference>
<dbReference type="InterPro" id="IPR000086">
    <property type="entry name" value="NUDIX_hydrolase_dom"/>
</dbReference>
<accession>A0A7C1JCL2</accession>
<dbReference type="SUPFAM" id="SSF55811">
    <property type="entry name" value="Nudix"/>
    <property type="match status" value="1"/>
</dbReference>
<proteinExistence type="predicted"/>
<dbReference type="Gene3D" id="1.10.10.10">
    <property type="entry name" value="Winged helix-like DNA-binding domain superfamily/Winged helix DNA-binding domain"/>
    <property type="match status" value="1"/>
</dbReference>
<organism evidence="3">
    <name type="scientific">Caldilinea aerophila</name>
    <dbReference type="NCBI Taxonomy" id="133453"/>
    <lineage>
        <taxon>Bacteria</taxon>
        <taxon>Bacillati</taxon>
        <taxon>Chloroflexota</taxon>
        <taxon>Caldilineae</taxon>
        <taxon>Caldilineales</taxon>
        <taxon>Caldilineaceae</taxon>
        <taxon>Caldilinea</taxon>
    </lineage>
</organism>
<dbReference type="PANTHER" id="PTHR43736:SF4">
    <property type="entry name" value="SLR1690 PROTEIN"/>
    <property type="match status" value="1"/>
</dbReference>
<dbReference type="PANTHER" id="PTHR43736">
    <property type="entry name" value="ADP-RIBOSE PYROPHOSPHATASE"/>
    <property type="match status" value="1"/>
</dbReference>
<dbReference type="PROSITE" id="PS00893">
    <property type="entry name" value="NUDIX_BOX"/>
    <property type="match status" value="1"/>
</dbReference>
<dbReference type="AlphaFoldDB" id="A0A7C1JCL2"/>
<comment type="caution">
    <text evidence="3">The sequence shown here is derived from an EMBL/GenBank/DDBJ whole genome shotgun (WGS) entry which is preliminary data.</text>
</comment>
<dbReference type="Pfam" id="PF21906">
    <property type="entry name" value="WHD_NrtR"/>
    <property type="match status" value="1"/>
</dbReference>
<sequence length="239" mass="27731">MQTSVNHSPVKQYVYSHPRPAVTVDIILFVFQEGELRVLLIRRANEPFKGKWALPGGFIGEDEDLYDAALRELKEETNVSNVYLEQLYTFGKPDRDPRTRVITVAYFALLSAEEVAQQEVHGSSDAGEARWWNIYNLPELAFDHATILEYALQRLRWKLEWTALGFLLLPREFTLSELQRVYETILNEPLDKRNFRRKILAAGVIEPTGNLRAGDHRPARLFRFTAAAIEMERARRRFP</sequence>